<dbReference type="GO" id="GO:0009432">
    <property type="term" value="P:SOS response"/>
    <property type="evidence" value="ECO:0007669"/>
    <property type="project" value="UniProtKB-ARBA"/>
</dbReference>
<evidence type="ECO:0000256" key="5">
    <source>
        <dbReference type="ARBA" id="ARBA00022759"/>
    </source>
</evidence>
<keyword evidence="4 13" id="KW-0479">Metal-binding</keyword>
<keyword evidence="8 13" id="KW-0460">Magnesium</keyword>
<dbReference type="CDD" id="cd16962">
    <property type="entry name" value="RuvC"/>
    <property type="match status" value="1"/>
</dbReference>
<dbReference type="HAMAP" id="MF_00034">
    <property type="entry name" value="RuvC"/>
    <property type="match status" value="1"/>
</dbReference>
<dbReference type="PANTHER" id="PTHR30194">
    <property type="entry name" value="CROSSOVER JUNCTION ENDODEOXYRIBONUCLEASE RUVC"/>
    <property type="match status" value="1"/>
</dbReference>
<evidence type="ECO:0000256" key="2">
    <source>
        <dbReference type="ARBA" id="ARBA00022490"/>
    </source>
</evidence>
<dbReference type="OrthoDB" id="9805499at2"/>
<evidence type="ECO:0000256" key="14">
    <source>
        <dbReference type="NCBIfam" id="TIGR00228"/>
    </source>
</evidence>
<dbReference type="InterPro" id="IPR036397">
    <property type="entry name" value="RNaseH_sf"/>
</dbReference>
<evidence type="ECO:0000256" key="12">
    <source>
        <dbReference type="ARBA" id="ARBA00029354"/>
    </source>
</evidence>
<dbReference type="GO" id="GO:0006310">
    <property type="term" value="P:DNA recombination"/>
    <property type="evidence" value="ECO:0007669"/>
    <property type="project" value="UniProtKB-UniRule"/>
</dbReference>
<keyword evidence="10 13" id="KW-0233">DNA recombination</keyword>
<dbReference type="PRINTS" id="PR00696">
    <property type="entry name" value="RSOLVASERUVC"/>
</dbReference>
<evidence type="ECO:0000256" key="4">
    <source>
        <dbReference type="ARBA" id="ARBA00022723"/>
    </source>
</evidence>
<keyword evidence="6 13" id="KW-0227">DNA damage</keyword>
<evidence type="ECO:0000256" key="13">
    <source>
        <dbReference type="HAMAP-Rule" id="MF_00034"/>
    </source>
</evidence>
<dbReference type="GO" id="GO:0048476">
    <property type="term" value="C:Holliday junction resolvase complex"/>
    <property type="evidence" value="ECO:0007669"/>
    <property type="project" value="UniProtKB-UniRule"/>
</dbReference>
<dbReference type="InterPro" id="IPR002176">
    <property type="entry name" value="X-over_junc_endoDNase_RuvC"/>
</dbReference>
<keyword evidence="2 13" id="KW-0963">Cytoplasm</keyword>
<keyword evidence="9 13" id="KW-0238">DNA-binding</keyword>
<name>A0A2S5RAK3_9PROT</name>
<dbReference type="GO" id="GO:0005737">
    <property type="term" value="C:cytoplasm"/>
    <property type="evidence" value="ECO:0007669"/>
    <property type="project" value="UniProtKB-SubCell"/>
</dbReference>
<evidence type="ECO:0000256" key="1">
    <source>
        <dbReference type="ARBA" id="ARBA00009518"/>
    </source>
</evidence>
<dbReference type="Proteomes" id="UP000239425">
    <property type="component" value="Unassembled WGS sequence"/>
</dbReference>
<proteinExistence type="inferred from homology"/>
<comment type="subcellular location">
    <subcellularLocation>
        <location evidence="13">Cytoplasm</location>
    </subcellularLocation>
</comment>
<evidence type="ECO:0000256" key="8">
    <source>
        <dbReference type="ARBA" id="ARBA00022842"/>
    </source>
</evidence>
<evidence type="ECO:0000256" key="7">
    <source>
        <dbReference type="ARBA" id="ARBA00022801"/>
    </source>
</evidence>
<comment type="similarity">
    <text evidence="1 13">Belongs to the RuvC family.</text>
</comment>
<feature type="active site" evidence="13">
    <location>
        <position position="160"/>
    </location>
</feature>
<dbReference type="GO" id="GO:0003677">
    <property type="term" value="F:DNA binding"/>
    <property type="evidence" value="ECO:0007669"/>
    <property type="project" value="UniProtKB-KW"/>
</dbReference>
<feature type="binding site" evidence="13">
    <location>
        <position position="160"/>
    </location>
    <ligand>
        <name>Mg(2+)</name>
        <dbReference type="ChEBI" id="CHEBI:18420"/>
        <label>1</label>
    </ligand>
</feature>
<feature type="active site" evidence="13">
    <location>
        <position position="89"/>
    </location>
</feature>
<keyword evidence="3 13" id="KW-0540">Nuclease</keyword>
<keyword evidence="5 13" id="KW-0255">Endonuclease</keyword>
<dbReference type="RefSeq" id="WP_104206518.1">
    <property type="nucleotide sequence ID" value="NZ_PHHC01000078.1"/>
</dbReference>
<evidence type="ECO:0000313" key="15">
    <source>
        <dbReference type="EMBL" id="PPE04222.1"/>
    </source>
</evidence>
<dbReference type="EMBL" id="PHHC01000078">
    <property type="protein sequence ID" value="PPE04222.1"/>
    <property type="molecule type" value="Genomic_DNA"/>
</dbReference>
<dbReference type="InterPro" id="IPR012337">
    <property type="entry name" value="RNaseH-like_sf"/>
</dbReference>
<comment type="cofactor">
    <cofactor evidence="13">
        <name>Mg(2+)</name>
        <dbReference type="ChEBI" id="CHEBI:18420"/>
    </cofactor>
    <text evidence="13">Binds 2 Mg(2+) ion per subunit.</text>
</comment>
<dbReference type="Pfam" id="PF02075">
    <property type="entry name" value="RuvC"/>
    <property type="match status" value="1"/>
</dbReference>
<dbReference type="FunFam" id="3.30.420.10:FF:000002">
    <property type="entry name" value="Crossover junction endodeoxyribonuclease RuvC"/>
    <property type="match status" value="1"/>
</dbReference>
<protein>
    <recommendedName>
        <fullName evidence="13 14">Crossover junction endodeoxyribonuclease RuvC</fullName>
        <ecNumber evidence="13 14">3.1.21.10</ecNumber>
    </recommendedName>
    <alternativeName>
        <fullName evidence="13">Holliday junction nuclease RuvC</fullName>
    </alternativeName>
    <alternativeName>
        <fullName evidence="13">Holliday junction resolvase RuvC</fullName>
    </alternativeName>
</protein>
<evidence type="ECO:0000256" key="9">
    <source>
        <dbReference type="ARBA" id="ARBA00023125"/>
    </source>
</evidence>
<dbReference type="GO" id="GO:0000287">
    <property type="term" value="F:magnesium ion binding"/>
    <property type="evidence" value="ECO:0007669"/>
    <property type="project" value="UniProtKB-UniRule"/>
</dbReference>
<evidence type="ECO:0000256" key="6">
    <source>
        <dbReference type="ARBA" id="ARBA00022763"/>
    </source>
</evidence>
<dbReference type="PANTHER" id="PTHR30194:SF3">
    <property type="entry name" value="CROSSOVER JUNCTION ENDODEOXYRIBONUCLEASE RUVC"/>
    <property type="match status" value="1"/>
</dbReference>
<comment type="catalytic activity">
    <reaction evidence="12 13">
        <text>Endonucleolytic cleavage at a junction such as a reciprocal single-stranded crossover between two homologous DNA duplexes (Holliday junction).</text>
        <dbReference type="EC" id="3.1.21.10"/>
    </reaction>
</comment>
<dbReference type="SUPFAM" id="SSF53098">
    <property type="entry name" value="Ribonuclease H-like"/>
    <property type="match status" value="1"/>
</dbReference>
<evidence type="ECO:0000256" key="10">
    <source>
        <dbReference type="ARBA" id="ARBA00023172"/>
    </source>
</evidence>
<feature type="binding site" evidence="13">
    <location>
        <position position="28"/>
    </location>
    <ligand>
        <name>Mg(2+)</name>
        <dbReference type="ChEBI" id="CHEBI:18420"/>
        <label>1</label>
    </ligand>
</feature>
<sequence length="176" mass="19016">MYGSLGCHEFFGEPTLNLTSERRILGLDPGLTYTGWAVISVHHLDRFVCEACGRIQTSAQQSVAVRLVHIHDALLRVCQAWSPHAAAIEQIFVNSNPASALKLGLARGVVLMTPASCGIPVTEYSANTVKKSVTGNGHASKVQVLQMLKGIFNMTPSSYDSSDALAVALCHRFHQK</sequence>
<comment type="caution">
    <text evidence="15">The sequence shown here is derived from an EMBL/GenBank/DDBJ whole genome shotgun (WGS) entry which is preliminary data.</text>
</comment>
<dbReference type="GO" id="GO:0008821">
    <property type="term" value="F:crossover junction DNA endonuclease activity"/>
    <property type="evidence" value="ECO:0007669"/>
    <property type="project" value="UniProtKB-UniRule"/>
</dbReference>
<feature type="active site" evidence="13">
    <location>
        <position position="28"/>
    </location>
</feature>
<evidence type="ECO:0000313" key="16">
    <source>
        <dbReference type="Proteomes" id="UP000239425"/>
    </source>
</evidence>
<reference evidence="15 16" key="1">
    <citation type="submission" date="2017-11" db="EMBL/GenBank/DDBJ databases">
        <title>Comparative genomic analysis of Holospora spp., intranuclear symbionts of paramecia.</title>
        <authorList>
            <person name="Garushyants S.K."/>
            <person name="Beliavskaya A."/>
            <person name="Malko D.B."/>
            <person name="Logacheva M.D."/>
            <person name="Rautian M.S."/>
            <person name="Gelfand M.S."/>
        </authorList>
    </citation>
    <scope>NUCLEOTIDE SEQUENCE [LARGE SCALE GENOMIC DNA]</scope>
    <source>
        <strain evidence="16">02AZ16</strain>
    </source>
</reference>
<evidence type="ECO:0000256" key="3">
    <source>
        <dbReference type="ARBA" id="ARBA00022722"/>
    </source>
</evidence>
<organism evidence="15 16">
    <name type="scientific">Holospora curviuscula</name>
    <dbReference type="NCBI Taxonomy" id="1082868"/>
    <lineage>
        <taxon>Bacteria</taxon>
        <taxon>Pseudomonadati</taxon>
        <taxon>Pseudomonadota</taxon>
        <taxon>Alphaproteobacteria</taxon>
        <taxon>Holosporales</taxon>
        <taxon>Holosporaceae</taxon>
        <taxon>Holospora</taxon>
    </lineage>
</organism>
<dbReference type="NCBIfam" id="TIGR00228">
    <property type="entry name" value="ruvC"/>
    <property type="match status" value="1"/>
</dbReference>
<keyword evidence="11 13" id="KW-0234">DNA repair</keyword>
<dbReference type="GO" id="GO:0006281">
    <property type="term" value="P:DNA repair"/>
    <property type="evidence" value="ECO:0007669"/>
    <property type="project" value="UniProtKB-UniRule"/>
</dbReference>
<evidence type="ECO:0000256" key="11">
    <source>
        <dbReference type="ARBA" id="ARBA00023204"/>
    </source>
</evidence>
<dbReference type="Gene3D" id="3.30.420.10">
    <property type="entry name" value="Ribonuclease H-like superfamily/Ribonuclease H"/>
    <property type="match status" value="1"/>
</dbReference>
<comment type="function">
    <text evidence="13">The RuvA-RuvB-RuvC complex processes Holliday junction (HJ) DNA during genetic recombination and DNA repair. Endonuclease that resolves HJ intermediates. Cleaves cruciform DNA by making single-stranded nicks across the HJ at symmetrical positions within the homologous arms, yielding a 5'-phosphate and a 3'-hydroxyl group; requires a central core of homology in the junction. The consensus cleavage sequence is 5'-(A/T)TT(C/G)-3'. Cleavage occurs on the 3'-side of the TT dinucleotide at the point of strand exchange. HJ branch migration catalyzed by RuvA-RuvB allows RuvC to scan DNA until it finds its consensus sequence, where it cleaves and resolves the cruciform DNA.</text>
</comment>
<gene>
    <name evidence="13" type="primary">ruvC</name>
    <name evidence="15" type="ORF">HCUR_00413</name>
</gene>
<dbReference type="AlphaFoldDB" id="A0A2S5RAK3"/>
<dbReference type="EC" id="3.1.21.10" evidence="13 14"/>
<comment type="subunit">
    <text evidence="13">Homodimer which binds Holliday junction (HJ) DNA. The HJ becomes 2-fold symmetrical on binding to RuvC with unstacked arms; it has a different conformation from HJ DNA in complex with RuvA. In the full resolvosome a probable DNA-RuvA(4)-RuvB(12)-RuvC(2) complex forms which resolves the HJ.</text>
</comment>
<feature type="binding site" evidence="13">
    <location>
        <position position="89"/>
    </location>
    <ligand>
        <name>Mg(2+)</name>
        <dbReference type="ChEBI" id="CHEBI:18420"/>
        <label>2</label>
    </ligand>
</feature>
<keyword evidence="7 13" id="KW-0378">Hydrolase</keyword>
<accession>A0A2S5RAK3</accession>
<keyword evidence="16" id="KW-1185">Reference proteome</keyword>